<dbReference type="InterPro" id="IPR013098">
    <property type="entry name" value="Ig_I-set"/>
</dbReference>
<feature type="region of interest" description="Disordered" evidence="6">
    <location>
        <begin position="3800"/>
        <end position="3858"/>
    </location>
</feature>
<feature type="compositionally biased region" description="Acidic residues" evidence="6">
    <location>
        <begin position="3881"/>
        <end position="3890"/>
    </location>
</feature>
<feature type="non-terminal residue" evidence="9">
    <location>
        <position position="6360"/>
    </location>
</feature>
<proteinExistence type="inferred from homology"/>
<feature type="compositionally biased region" description="Basic and acidic residues" evidence="6">
    <location>
        <begin position="5333"/>
        <end position="5349"/>
    </location>
</feature>
<dbReference type="Proteomes" id="UP001516400">
    <property type="component" value="Unassembled WGS sequence"/>
</dbReference>
<dbReference type="InterPro" id="IPR001452">
    <property type="entry name" value="SH3_domain"/>
</dbReference>
<evidence type="ECO:0000256" key="4">
    <source>
        <dbReference type="PROSITE-ProRule" id="PRU00192"/>
    </source>
</evidence>
<feature type="compositionally biased region" description="Basic and acidic residues" evidence="6">
    <location>
        <begin position="3723"/>
        <end position="3750"/>
    </location>
</feature>
<comment type="similarity">
    <text evidence="1">Belongs to the protein kinase superfamily. CAMK Ser/Thr protein kinase family.</text>
</comment>
<feature type="domain" description="Ig-like" evidence="8">
    <location>
        <begin position="6273"/>
        <end position="6358"/>
    </location>
</feature>
<dbReference type="InterPro" id="IPR036028">
    <property type="entry name" value="SH3-like_dom_sf"/>
</dbReference>
<dbReference type="SMART" id="SM00326">
    <property type="entry name" value="SH3"/>
    <property type="match status" value="1"/>
</dbReference>
<evidence type="ECO:0000256" key="1">
    <source>
        <dbReference type="ARBA" id="ARBA00006692"/>
    </source>
</evidence>
<dbReference type="Gene3D" id="2.30.30.40">
    <property type="entry name" value="SH3 Domains"/>
    <property type="match status" value="1"/>
</dbReference>
<evidence type="ECO:0000259" key="7">
    <source>
        <dbReference type="PROSITE" id="PS50002"/>
    </source>
</evidence>
<feature type="compositionally biased region" description="Basic and acidic residues" evidence="6">
    <location>
        <begin position="4384"/>
        <end position="4400"/>
    </location>
</feature>
<feature type="compositionally biased region" description="Basic and acidic residues" evidence="6">
    <location>
        <begin position="5275"/>
        <end position="5293"/>
    </location>
</feature>
<evidence type="ECO:0008006" key="11">
    <source>
        <dbReference type="Google" id="ProtNLM"/>
    </source>
</evidence>
<evidence type="ECO:0000259" key="8">
    <source>
        <dbReference type="PROSITE" id="PS50835"/>
    </source>
</evidence>
<feature type="region of interest" description="Disordered" evidence="6">
    <location>
        <begin position="3881"/>
        <end position="3925"/>
    </location>
</feature>
<feature type="domain" description="Ig-like" evidence="8">
    <location>
        <begin position="6172"/>
        <end position="6264"/>
    </location>
</feature>
<feature type="compositionally biased region" description="Basic and acidic residues" evidence="6">
    <location>
        <begin position="4753"/>
        <end position="4787"/>
    </location>
</feature>
<gene>
    <name evidence="9" type="ORF">HHI36_019957</name>
</gene>
<feature type="compositionally biased region" description="Basic and acidic residues" evidence="6">
    <location>
        <begin position="5670"/>
        <end position="5707"/>
    </location>
</feature>
<feature type="region of interest" description="Disordered" evidence="6">
    <location>
        <begin position="5274"/>
        <end position="5294"/>
    </location>
</feature>
<feature type="compositionally biased region" description="Polar residues" evidence="6">
    <location>
        <begin position="4738"/>
        <end position="4750"/>
    </location>
</feature>
<feature type="compositionally biased region" description="Acidic residues" evidence="6">
    <location>
        <begin position="5442"/>
        <end position="5452"/>
    </location>
</feature>
<evidence type="ECO:0000256" key="3">
    <source>
        <dbReference type="ARBA" id="ARBA00022737"/>
    </source>
</evidence>
<feature type="compositionally biased region" description="Basic and acidic residues" evidence="6">
    <location>
        <begin position="3834"/>
        <end position="3848"/>
    </location>
</feature>
<feature type="compositionally biased region" description="Basic and acidic residues" evidence="6">
    <location>
        <begin position="4846"/>
        <end position="4872"/>
    </location>
</feature>
<feature type="region of interest" description="Disordered" evidence="6">
    <location>
        <begin position="3598"/>
        <end position="3642"/>
    </location>
</feature>
<evidence type="ECO:0000313" key="9">
    <source>
        <dbReference type="EMBL" id="KAL3275188.1"/>
    </source>
</evidence>
<feature type="coiled-coil region" evidence="5">
    <location>
        <begin position="4622"/>
        <end position="4667"/>
    </location>
</feature>
<reference evidence="9 10" key="1">
    <citation type="journal article" date="2021" name="BMC Biol.">
        <title>Horizontally acquired antibacterial genes associated with adaptive radiation of ladybird beetles.</title>
        <authorList>
            <person name="Li H.S."/>
            <person name="Tang X.F."/>
            <person name="Huang Y.H."/>
            <person name="Xu Z.Y."/>
            <person name="Chen M.L."/>
            <person name="Du X.Y."/>
            <person name="Qiu B.Y."/>
            <person name="Chen P.T."/>
            <person name="Zhang W."/>
            <person name="Slipinski A."/>
            <person name="Escalona H.E."/>
            <person name="Waterhouse R.M."/>
            <person name="Zwick A."/>
            <person name="Pang H."/>
        </authorList>
    </citation>
    <scope>NUCLEOTIDE SEQUENCE [LARGE SCALE GENOMIC DNA]</scope>
    <source>
        <strain evidence="9">SYSU2018</strain>
    </source>
</reference>
<feature type="compositionally biased region" description="Polar residues" evidence="6">
    <location>
        <begin position="4323"/>
        <end position="4336"/>
    </location>
</feature>
<dbReference type="InterPro" id="IPR013783">
    <property type="entry name" value="Ig-like_fold"/>
</dbReference>
<feature type="compositionally biased region" description="Basic and acidic residues" evidence="6">
    <location>
        <begin position="5097"/>
        <end position="5115"/>
    </location>
</feature>
<comment type="caution">
    <text evidence="9">The sequence shown here is derived from an EMBL/GenBank/DDBJ whole genome shotgun (WGS) entry which is preliminary data.</text>
</comment>
<evidence type="ECO:0000313" key="10">
    <source>
        <dbReference type="Proteomes" id="UP001516400"/>
    </source>
</evidence>
<feature type="compositionally biased region" description="Basic residues" evidence="6">
    <location>
        <begin position="3811"/>
        <end position="3822"/>
    </location>
</feature>
<feature type="non-terminal residue" evidence="9">
    <location>
        <position position="1"/>
    </location>
</feature>
<dbReference type="PANTHER" id="PTHR13817">
    <property type="entry name" value="TITIN"/>
    <property type="match status" value="1"/>
</dbReference>
<keyword evidence="2 4" id="KW-0728">SH3 domain</keyword>
<evidence type="ECO:0000256" key="5">
    <source>
        <dbReference type="SAM" id="Coils"/>
    </source>
</evidence>
<feature type="compositionally biased region" description="Basic and acidic residues" evidence="6">
    <location>
        <begin position="4250"/>
        <end position="4264"/>
    </location>
</feature>
<keyword evidence="5" id="KW-0175">Coiled coil</keyword>
<protein>
    <recommendedName>
        <fullName evidence="11">Titin</fullName>
    </recommendedName>
</protein>
<feature type="compositionally biased region" description="Basic and acidic residues" evidence="6">
    <location>
        <begin position="5735"/>
        <end position="5747"/>
    </location>
</feature>
<dbReference type="Gene3D" id="2.60.40.10">
    <property type="entry name" value="Immunoglobulins"/>
    <property type="match status" value="3"/>
</dbReference>
<feature type="region of interest" description="Disordered" evidence="6">
    <location>
        <begin position="5129"/>
        <end position="5196"/>
    </location>
</feature>
<dbReference type="InterPro" id="IPR007110">
    <property type="entry name" value="Ig-like_dom"/>
</dbReference>
<feature type="region of interest" description="Disordered" evidence="6">
    <location>
        <begin position="5914"/>
        <end position="5933"/>
    </location>
</feature>
<dbReference type="Pfam" id="PF07679">
    <property type="entry name" value="I-set"/>
    <property type="match status" value="3"/>
</dbReference>
<feature type="region of interest" description="Disordered" evidence="6">
    <location>
        <begin position="4669"/>
        <end position="4873"/>
    </location>
</feature>
<dbReference type="InterPro" id="IPR003598">
    <property type="entry name" value="Ig_sub2"/>
</dbReference>
<feature type="compositionally biased region" description="Basic and acidic residues" evidence="6">
    <location>
        <begin position="5626"/>
        <end position="5637"/>
    </location>
</feature>
<feature type="compositionally biased region" description="Basic and acidic residues" evidence="6">
    <location>
        <begin position="4409"/>
        <end position="4421"/>
    </location>
</feature>
<dbReference type="EMBL" id="JABFTP020000083">
    <property type="protein sequence ID" value="KAL3275188.1"/>
    <property type="molecule type" value="Genomic_DNA"/>
</dbReference>
<accession>A0ABD2N8U6</accession>
<name>A0ABD2N8U6_9CUCU</name>
<evidence type="ECO:0000256" key="6">
    <source>
        <dbReference type="SAM" id="MobiDB-lite"/>
    </source>
</evidence>
<evidence type="ECO:0000256" key="2">
    <source>
        <dbReference type="ARBA" id="ARBA00022443"/>
    </source>
</evidence>
<dbReference type="InterPro" id="IPR003599">
    <property type="entry name" value="Ig_sub"/>
</dbReference>
<dbReference type="SUPFAM" id="SSF48726">
    <property type="entry name" value="Immunoglobulin"/>
    <property type="match status" value="3"/>
</dbReference>
<feature type="compositionally biased region" description="Basic and acidic residues" evidence="6">
    <location>
        <begin position="4148"/>
        <end position="4165"/>
    </location>
</feature>
<feature type="region of interest" description="Disordered" evidence="6">
    <location>
        <begin position="5439"/>
        <end position="5562"/>
    </location>
</feature>
<dbReference type="SMART" id="SM00408">
    <property type="entry name" value="IGc2"/>
    <property type="match status" value="3"/>
</dbReference>
<dbReference type="PROSITE" id="PS50835">
    <property type="entry name" value="IG_LIKE"/>
    <property type="match status" value="3"/>
</dbReference>
<feature type="compositionally biased region" description="Basic and acidic residues" evidence="6">
    <location>
        <begin position="5155"/>
        <end position="5171"/>
    </location>
</feature>
<feature type="compositionally biased region" description="Basic and acidic residues" evidence="6">
    <location>
        <begin position="3675"/>
        <end position="3704"/>
    </location>
</feature>
<feature type="region of interest" description="Disordered" evidence="6">
    <location>
        <begin position="4886"/>
        <end position="4955"/>
    </location>
</feature>
<feature type="region of interest" description="Disordered" evidence="6">
    <location>
        <begin position="1"/>
        <end position="74"/>
    </location>
</feature>
<dbReference type="Pfam" id="PF00018">
    <property type="entry name" value="SH3_1"/>
    <property type="match status" value="1"/>
</dbReference>
<keyword evidence="3" id="KW-0677">Repeat</keyword>
<feature type="compositionally biased region" description="Basic and acidic residues" evidence="6">
    <location>
        <begin position="45"/>
        <end position="74"/>
    </location>
</feature>
<dbReference type="PANTHER" id="PTHR13817:SF171">
    <property type="entry name" value="STRETCHIN-MLCK, ISOFORM U"/>
    <property type="match status" value="1"/>
</dbReference>
<feature type="compositionally biased region" description="Basic and acidic residues" evidence="6">
    <location>
        <begin position="8"/>
        <end position="35"/>
    </location>
</feature>
<feature type="compositionally biased region" description="Basic and acidic residues" evidence="6">
    <location>
        <begin position="5453"/>
        <end position="5471"/>
    </location>
</feature>
<feature type="coiled-coil region" evidence="5">
    <location>
        <begin position="4490"/>
        <end position="4517"/>
    </location>
</feature>
<feature type="compositionally biased region" description="Basic residues" evidence="6">
    <location>
        <begin position="4284"/>
        <end position="4295"/>
    </location>
</feature>
<feature type="compositionally biased region" description="Basic and acidic residues" evidence="6">
    <location>
        <begin position="3603"/>
        <end position="3642"/>
    </location>
</feature>
<organism evidence="9 10">
    <name type="scientific">Cryptolaemus montrouzieri</name>
    <dbReference type="NCBI Taxonomy" id="559131"/>
    <lineage>
        <taxon>Eukaryota</taxon>
        <taxon>Metazoa</taxon>
        <taxon>Ecdysozoa</taxon>
        <taxon>Arthropoda</taxon>
        <taxon>Hexapoda</taxon>
        <taxon>Insecta</taxon>
        <taxon>Pterygota</taxon>
        <taxon>Neoptera</taxon>
        <taxon>Endopterygota</taxon>
        <taxon>Coleoptera</taxon>
        <taxon>Polyphaga</taxon>
        <taxon>Cucujiformia</taxon>
        <taxon>Coccinelloidea</taxon>
        <taxon>Coccinellidae</taxon>
        <taxon>Scymninae</taxon>
        <taxon>Scymnini</taxon>
        <taxon>Cryptolaemus</taxon>
    </lineage>
</organism>
<feature type="compositionally biased region" description="Basic residues" evidence="6">
    <location>
        <begin position="3894"/>
        <end position="3905"/>
    </location>
</feature>
<dbReference type="SMART" id="SM00409">
    <property type="entry name" value="IG"/>
    <property type="match status" value="3"/>
</dbReference>
<feature type="domain" description="Ig-like" evidence="8">
    <location>
        <begin position="6048"/>
        <end position="6137"/>
    </location>
</feature>
<feature type="domain" description="SH3" evidence="7">
    <location>
        <begin position="5956"/>
        <end position="6017"/>
    </location>
</feature>
<dbReference type="CDD" id="cd11856">
    <property type="entry name" value="SH3_p47phox_like"/>
    <property type="match status" value="1"/>
</dbReference>
<dbReference type="FunFam" id="2.60.40.10:FF:001138">
    <property type="entry name" value="Sallimus, isoform P"/>
    <property type="match status" value="1"/>
</dbReference>
<feature type="compositionally biased region" description="Basic and acidic residues" evidence="6">
    <location>
        <begin position="3906"/>
        <end position="3925"/>
    </location>
</feature>
<feature type="compositionally biased region" description="Basic and acidic residues" evidence="6">
    <location>
        <begin position="4728"/>
        <end position="4737"/>
    </location>
</feature>
<dbReference type="InterPro" id="IPR050964">
    <property type="entry name" value="Striated_Muscle_Regulatory"/>
</dbReference>
<feature type="region of interest" description="Disordered" evidence="6">
    <location>
        <begin position="4349"/>
        <end position="4427"/>
    </location>
</feature>
<feature type="region of interest" description="Disordered" evidence="6">
    <location>
        <begin position="5306"/>
        <end position="5374"/>
    </location>
</feature>
<dbReference type="PROSITE" id="PS50002">
    <property type="entry name" value="SH3"/>
    <property type="match status" value="1"/>
</dbReference>
<dbReference type="InterPro" id="IPR036179">
    <property type="entry name" value="Ig-like_dom_sf"/>
</dbReference>
<sequence>TLEEEEEDIKKTLVKHEDKHKQKEKLSADIKESIKKVTKHKRSKKREEITKVETDESEKEVTTEERKSSDKDKENITITEIEEETELKEIRTRIPEDISFDDEQLNSLSIPKVPTTRVLPLQITNTVSEAITTSRVAQTKEAESISKANIQMIPLSALVKQQVVPVETEQNEEFPEFKTVQAHPTLDSMETYQTIEHISQMVSQQFDATFKPNTSRAKQDIETNESITIEEINIEDVPNILPEDQTTTTCAGITLLEQEAPTVTETQFEVKEKSLDSFSLPKTSKATTDFIVQKSINIEEIVEADTGDTYVPDKSVLIKPKMNVESNEPLIVEEVQSEIKPGKYLPEAFVPTEVASERIIPQKCLTQSEMVASETEGDFASQKLPTSQKADVQFSIEQAIITSESGSHDKEGDLENFKSSSDRATKDFILSESLSVTTADSQIPQTDLVIPSLDAKTAALVISPREIFVTSTNTPVESETQYEATEKPESKMAELNITCLEASTVSIVKTEESEDSFTPESRPTPIIAEKNVNSIETVEISHIQTAEMPEEFKDKIKFKYDTAEQIIDTSEATHVSEIHAEEKETKFDHIQPIISSANTIMNERKNQVEIIESQTMEKEISIRPFEIPDSQKGKSIASHMLPTGITEEVTPDHQVSIFEEKLPISTAEVTQSCLSETIIQETQSSESLGIHNIDDKPISKMAEISVRPVESIYVEEIIPQSKEKEFTEKEKPDMQKASTDMLSQQVASSTLIQLEHSIGELQCVIPETFAADYQADTLKPLEITEHETAEKEANEVILNQVPLKQAYLILDTAKESINVTQVLSQEKELELAEESKPTKLKAASNVASHEATVQFEITETVTHASDIIEEELHTGKAKKITKPFEELIVTETNLVDIEKRLDKDVAPKQKQANIDITPGQELSVTEVITSDKEKNLICNQQQSTTAEVDVEETHVAVNEIKDSEICPGIYERISPEKQLASQQLDLVQHITSLQFTPGEKEGVTKLQETPDKKQVNIEIIEKESIHVSEELTFMKEKSLETSIPIKEVKCETNVTSHPLAITSETCAEESINTYKPSEVTEMKASTLCSTLESIEQTECVVQEKEGNFVRAIPNEKLAELDFQLGESLSITSVIHADKEKDLVEGSVDHFIADTSISPHRVLQIGETVIHDTTSEFKELNPTSASATTINSKLRSLIQEEIIAGETESYLEKMEKPNTKQATIDLEETSLPIISQVQSSEKEGEQISDSKPDTVNAKINIEVQPVAEVGLITSQITTKEIITLKPISNVANIDQLTLDYIVQTQSTVHESEGQFNEKETDLKEANVDIIETSGVIITDITADETEIPLTIIPNEANEKQADLRMNMQDTAINTETNVQESIGPLDIQMPEMKSATSDLTTLSTGLISETISIEMEGKHEIQPLDERTATISIDERSHVIIESQNVNDKESIFEESLKELKLAQSCMNDSSHGVASAYQSQTNESLAPLEDETRVEMFANTSDLPFVVASQRIQTIIDTEQTLPDDQIPLAAIASENIRQTEAIQIEEMIMGSKELEFKPNQLPDGKYAVPNIDIPQKIAEKNVVQTADNTDSFGHTMPSLQKASVNEQSLEGLVITENQIQEKEVSFTGKFAPFTSKAKIAVDNEKQALNVSESLVQYKEEEFEQTLLNDTQQAKFQYDTQSVPEIAQVVPQDNTSDMIIRKPKSEMATPSQTIHTQLTQMETCPGEKEEIFEEKIKLVTKTAVITLEEGRAITTSEVIAEEKQDEVGEKIIPRSVTAQLALSYLTPRETTEVTASQNIEDFTASFDKQVAAVPENEPLHTAGRFETVALEIPNELIDQVPLVSKTAETKLDILSEIQVSQTDSQAPVKHVEEFKKVEEIASPHFDQSRPLHQTEVIANENVCDISLEEQLPKKVNVSQDVLQSITQAVNIVHESESTLESKENISKVAVAEIDEVSSVNVALTIDYEKEKDLANFSIENKHFANISIPLDNMVIPGKSEIQAHDTIRELSEVKPKLEIAETSQDKLKSLIVSENIVQEAETMFETAPIEQKSPHVSLQIGEHITITETISSQKETGLEDNKVEERFAEKALLSQEAMQITQVEIKEGLLPLEMEEINKTYPYQEQIAFKNIVTTEVITNDKEQILLGDTKREYESAKVNVETPNQPLNVFEISPEQTEKDIYEFSPNVKNASVEIGEQISLQQIQTDTYDTLQKYGEKKYEGQLAEITQSDLQGILVSEQTVQENEMPFKQDEVITKNVLLNILPEDHVSISEIVIGQKESEFIEDKITPQKAEKIISPQEVPQISEITSQQSIDNLIIEKPDTTVATKEHIPFSNLSITEVVTHEKEEAELVDAKVELRSAQVILEKPQKSAVTAETIPSQLETPIEEFKPHNVKAALSLIEQDSLQQTKIESYDTTNDLTELKTKSATAVSTQNSLDSLTVTQNLPQERESELTIAETDFKSGQISVLPEEHLIISEVKPSDKEDIFTEEKFNQQLAEKVVLLQEATEIMEIRSEQNIEKLIIAEQDGSKAERIHIPHKNISVLEIITDEKSGSTIETSDAPTQTVNITLEATRPIPITSEVTPQQREKYFDKSESIGATAEINVLEQTGLEESRVEAFDTTKLLTGYEPQKESVLITQGELNSLIVTENRSQDTENILEEDSRLENTATTILLPEQHLTITETISNQRESEFHTTKETAQAAEKVILPYGATEVNETKTEETFSSMRIEKPDMAEAVQKQIQLENVLITEIVANEKEKLHEENVKPTNLERAEMMIQPNVAALNISDVITEEKEEKLTTHVPVQNKAISSFSEKTVITCSETDSLDTLEPYSDQQPLIGQASQQPILAESIVESQINVQGITAKLKTQKPTTAEGNLDFVEQKSLTVTEVTSEGQVAEKVLEVNAKHTISVKETEKLPVVVTEENTSLLGHETFKPEKMKSNKAHVSIPDEHYGLIVTEQNSADNLKDLTKDKNKLEGKTVSISYGEKSSSILVTEVLAQESEDQKEPVIAEESYEPEKMTSTVLKEIITEEDKPVEIENEKQKTKKKIKKSKIEKLVAETEEGPILFVPTLANKEEPSNTNEVVKLIEVEILKKALSHNLPEVIQNEEINEIIITQIDAESPKEILPEEIETAKAGRKHKKITKKITKNLDDKQEKTTVITVQEEGKEPETSVVIDEIDTPKIVEEITRDKIENEISEEFPEVVETIDKQLIKHKKIIKRKVITKPVKGEKPDISEEEYKQPQTSVIIEEIESSEIPEETPEKGTTSEVIEEFPEIIETVDHKGIKHKKIMKKKIITKLGGEQQESITTFEVEGEHPETTVEIEEIETSAISEETPQAILISEEVGEVPELAELTDKKVIKSKKVTKKRVISKQDIQPAEIVTPEETDSPQTGIIIEEIDFKHETAVIEDIPDIIEKDIHKKTTKKKAHKKINESEELKEEEPQTVPIDKVQEEYKTSKTRMKPIKMTIEMKKVEPKKMEVPIISEQHGVKLKPTSRKLREEKPKPKFPKFMLKSRIKLIEFPSLKEKLQPLLIRVIQPVVKDKGILSRNINEAEKVPKTKPRKLKNVDNQLKKLEGLDMEFEELKKTELETVDDEYREPAPRKKSIPNEEPSKLKIGKGEKPGIEDDTEKIQLKKRPDDIEKDKLYSILEDDLTPSYIKAIELTQVQPKSDKKEELHFTAEDRDETTVHERIKERSSTSEEISGVGNEQIIPGLPQPREKDDLIPKNQKPEEKLTHDQPLEIIKKGKLKKKSMEETPQPLKPIRQDESPEFVQTIEEIKIEILVETAKEIIIPEEEKEEISSIPKKPKKLVKKKTTPKVTPDEPEEQIEPKAEKTAITEPTEKSPLAVTDGEASILEAEEVDTVYEPKETIEDLPIEEIGEEADEKLQRKKIVKAKKKSSTKESKVTEPQHEQEKPDETVVAEIGEKVIKKKPKLQKEKSVIIEMKSKPQYVKISKPQDEPVNFAEIKLKKPRQAERKPVESSKLPKFLLKSRIKFITFPPISETEQLPIITQLKPVFRDNGILSRNMADAAKIKKKKPIKMKDIESEITELEKLDQQFEELKKPELEAVDEAFKFKKKPKVKDEIEEGIRGIEIGKGKKPKPEEQNESIKLKKTPLTVKEEEIEIRLKLAKEIDVSIEPEIKEKSQKENIEPFKGSDIDRDDIDLETREPFENIEKEPKLLPQEKPKYDRKKKEKPKVETIETILKKGVPKIPDDDIPENINLKYKQKPKPEEQLDDVTLKPFKKDESNDKESKEDLTIPIPHSTEEVEELDTVKKPKDKIKKTKVKQKPSTENREVEQDLQELPVKEEKPEDNVEISTSIAEKPQQNLSEIFTPEKIQELQELPIQKEKPEEEELSTSIAEKPQQKVSEVFTPEKILVEEDEKQKQDLKLDEPEVNEVVPEPEKLPKRKDSLKKVSKISSSRKPKIPLLKSRILHNEFPPLSQREQKPSIKVLSPVSKNNGILSRTMNEAVKIIKKKKKPITEDKIAELEKLDEEMVKLKEKKLDEVDEEYRKKPEKPKKLKKDLPKPMRIEWKSVLPTKLKISDVAVEPINLADITLKKTTISEPKKVEPARAPKVLLKSRITYIDFPPLSEIEKKPTISVLTPVRVQNGTFSHNVEEAIKMIKIKKRKLKDEKQPEINLEQLDLEMEELKKKELEKVPEEYHTYKREPKQKPIEQEETPVTLKLGKGKIPDRTEDTEEVVTLKKITKKTEEYPITEETIPKPKKTEDVTISQKVPESQQKLAPIDKFESERTEPDLEEYKPSEPESPEEKKLPEEKPKYKRKPKEKSSPETIQIPLEKGVPKQPETEQDDDVKFRIPSKKGPEEEPTEITLKPHKKSEDDTKESFDIQEIEKPQDTKTDDIKTQSTIDTSLVTIKKKKKPKNTIEEAPETHEDEVEFKLKRPKPQQQEETEGEITLGKPSEKIEDVQEELSLKKPIPRPEEQTEETAELIIKMETPKKDLFDDEKTVKVDETVTLKKKPSKETETPEEEVAGVTIKKKPSIQEDQTTEEYIIPKKKQIQETDEVETQFVVKKPKNKEEAEIIQQDTSIKITKKIKKKPKTIDEAPAELTIKKLPSEESEEIIEIEEKEFSPEKQEDETVSKKPESTEIIETLTMTEIKRTKKPKKLPKEEADVTVQKPEVEDTEISEHETIIVKKKPKEESEIPEEEITGVTIKKKPSIQEDQTTEEYIIPKKKQLQETEEVETQFVVKKPKNKEEAEIIQQDTSIKITKKIKKKPKTIDEAPAELTIKKLPSEESEEIIEIEEKEFSPEKQEDEIVSKKPESTEIIETLTTTEIKRTKKPKKLPKEEADVTVQKPEVEDTEISEHETIIVKKKPKEESEIPEEEITGVTIKKKPSMQEDQTTEEYIIPKKKQLQETDEVETQFVVKKPKNKEEAEIIQQDTSIKITKKIKKKPKTIDEAPAELTIKKLPSEESEEIIEIEEKEFSPEKQEDEIVSKKPESTEITETSITTEIKKTKKPKKYSNEEVDVSVQKPEDKDTETSEHQTINIKKIPKKEYEKPEEEIAGATIKKKPSIQEDQTTEEYIIPKKKQLQETDEVESQFVVKKPKNKEEAEIIQQDTSIKITKKTKKKPKTFDEAPAELSIKKLPSEESEEIIEIKERESSPEKSEDEIISQKPEGTEITETSLTTQIKMIKKPKKSPKEEVDIPEQKSEIEDTKASKPEEDTSEVKPPEKNLEELAQFTIRKPKRDDDDEEETEITLPTRKLAESEEVHEFTIKKKPARKPSIEEHSEEITIKKLKKIRKPSKPDIPEFTDVTDVTFRPRMTKTKEDVDQEFKISLDSYAEEEISMSGKVRLKKKRPSTYSEEVNQETIRIFKEVEDEGPTIEEIIDEGSDAEELPYDEDSPENFHVPLKKKIPRKYSVFEEDEESVSIGLKKKPERTNYEGESITLKPKKKPKSTYDQEAASLSITRKTEIEVEDQEVEIIEGDIVYCIRPYNAEAESAIDLVEGERLYIIETHDSDWWFVKKHITNEKGWVPAHLLMDESNYTIYVQKKLNEKIDKLPVFEQPSGQQKSVAPKFIEKLKPTVARDGDTVQFQCQVEGVPRPQITWFRQTAIIKHSEDFQIYYDEDNVATLIIKEVFSEDTGSFTCVAKNSSGFASTTTELIVEHPTSDHVSDYSYVSRKSMSKESSLADVLEGIPPTFFHKPNAHCVPVDSDIEIECGLMALPEPHIIWYRKGRILNSDDNITIKTTSKGHKFSTTLKIKNIQKVQEGDYEIVARNREGESRVHFTINVISDVEQAPKIIEPLHSVTVRRKETVILKTVITSNPPPTIEWFRNGEPLEPSVTEVDGHTYTYKIDRATPNDAAEYTVTATNPRGIAETSAYLTVE</sequence>
<feature type="region of interest" description="Disordered" evidence="6">
    <location>
        <begin position="5095"/>
        <end position="5117"/>
    </location>
</feature>
<feature type="compositionally biased region" description="Basic and acidic residues" evidence="6">
    <location>
        <begin position="5503"/>
        <end position="5513"/>
    </location>
</feature>
<feature type="compositionally biased region" description="Basic and acidic residues" evidence="6">
    <location>
        <begin position="4985"/>
        <end position="4994"/>
    </location>
</feature>
<feature type="compositionally biased region" description="Basic and acidic residues" evidence="6">
    <location>
        <begin position="4172"/>
        <end position="4194"/>
    </location>
</feature>
<feature type="region of interest" description="Disordered" evidence="6">
    <location>
        <begin position="3674"/>
        <end position="3774"/>
    </location>
</feature>
<feature type="region of interest" description="Disordered" evidence="6">
    <location>
        <begin position="5595"/>
        <end position="5762"/>
    </location>
</feature>
<feature type="compositionally biased region" description="Basic and acidic residues" evidence="6">
    <location>
        <begin position="4669"/>
        <end position="4684"/>
    </location>
</feature>
<keyword evidence="10" id="KW-1185">Reference proteome</keyword>
<dbReference type="SUPFAM" id="SSF50044">
    <property type="entry name" value="SH3-domain"/>
    <property type="match status" value="1"/>
</dbReference>
<feature type="compositionally biased region" description="Low complexity" evidence="6">
    <location>
        <begin position="5472"/>
        <end position="5481"/>
    </location>
</feature>
<feature type="region of interest" description="Disordered" evidence="6">
    <location>
        <begin position="4985"/>
        <end position="5016"/>
    </location>
</feature>
<feature type="region of interest" description="Disordered" evidence="6">
    <location>
        <begin position="4148"/>
        <end position="4336"/>
    </location>
</feature>